<protein>
    <submittedName>
        <fullName evidence="5">Ankyrin repeat protein</fullName>
    </submittedName>
</protein>
<evidence type="ECO:0000256" key="4">
    <source>
        <dbReference type="SAM" id="MobiDB-lite"/>
    </source>
</evidence>
<dbReference type="PANTHER" id="PTHR24174">
    <property type="entry name" value="ANKYRIN REPEAT AND STERILE ALPHA MOTIF DOMAIN-CONTAINING PROTEIN 1"/>
    <property type="match status" value="1"/>
</dbReference>
<gene>
    <name evidence="5" type="ORF">TELCIR_21841</name>
</gene>
<evidence type="ECO:0000313" key="6">
    <source>
        <dbReference type="Proteomes" id="UP000230423"/>
    </source>
</evidence>
<dbReference type="InterPro" id="IPR033635">
    <property type="entry name" value="ANKS1/Caskin"/>
</dbReference>
<feature type="region of interest" description="Disordered" evidence="4">
    <location>
        <begin position="1"/>
        <end position="21"/>
    </location>
</feature>
<keyword evidence="1" id="KW-0677">Repeat</keyword>
<dbReference type="EMBL" id="KZ373048">
    <property type="protein sequence ID" value="PIO56758.1"/>
    <property type="molecule type" value="Genomic_DNA"/>
</dbReference>
<proteinExistence type="predicted"/>
<dbReference type="PANTHER" id="PTHR24174:SF16">
    <property type="entry name" value="CASKIN-2"/>
    <property type="match status" value="1"/>
</dbReference>
<dbReference type="InterPro" id="IPR036770">
    <property type="entry name" value="Ankyrin_rpt-contain_sf"/>
</dbReference>
<dbReference type="OrthoDB" id="10039052at2759"/>
<accession>A0A2G9TFT8</accession>
<dbReference type="Proteomes" id="UP000230423">
    <property type="component" value="Unassembled WGS sequence"/>
</dbReference>
<dbReference type="AlphaFoldDB" id="A0A2G9TFT8"/>
<dbReference type="PROSITE" id="PS50297">
    <property type="entry name" value="ANK_REP_REGION"/>
    <property type="match status" value="1"/>
</dbReference>
<evidence type="ECO:0000256" key="1">
    <source>
        <dbReference type="ARBA" id="ARBA00022737"/>
    </source>
</evidence>
<reference evidence="5 6" key="1">
    <citation type="submission" date="2015-09" db="EMBL/GenBank/DDBJ databases">
        <title>Draft genome of the parasitic nematode Teladorsagia circumcincta isolate WARC Sus (inbred).</title>
        <authorList>
            <person name="Mitreva M."/>
        </authorList>
    </citation>
    <scope>NUCLEOTIDE SEQUENCE [LARGE SCALE GENOMIC DNA]</scope>
    <source>
        <strain evidence="5 6">S</strain>
    </source>
</reference>
<sequence length="79" mass="8626">LLAESDPESVDAVNNAQESSLHLAAQHGHDKLVRVLLEHHADPRLRNARFETPLDVAARTGHAVVCKILIGFCPELALQ</sequence>
<dbReference type="Pfam" id="PF13857">
    <property type="entry name" value="Ank_5"/>
    <property type="match status" value="1"/>
</dbReference>
<keyword evidence="2 3" id="KW-0040">ANK repeat</keyword>
<dbReference type="SMART" id="SM00248">
    <property type="entry name" value="ANK"/>
    <property type="match status" value="2"/>
</dbReference>
<feature type="repeat" description="ANK" evidence="3">
    <location>
        <begin position="16"/>
        <end position="48"/>
    </location>
</feature>
<dbReference type="Gene3D" id="1.25.40.20">
    <property type="entry name" value="Ankyrin repeat-containing domain"/>
    <property type="match status" value="1"/>
</dbReference>
<dbReference type="InterPro" id="IPR002110">
    <property type="entry name" value="Ankyrin_rpt"/>
</dbReference>
<feature type="non-terminal residue" evidence="5">
    <location>
        <position position="1"/>
    </location>
</feature>
<evidence type="ECO:0000256" key="2">
    <source>
        <dbReference type="ARBA" id="ARBA00023043"/>
    </source>
</evidence>
<name>A0A2G9TFT8_TELCI</name>
<dbReference type="SUPFAM" id="SSF48403">
    <property type="entry name" value="Ankyrin repeat"/>
    <property type="match status" value="1"/>
</dbReference>
<feature type="non-terminal residue" evidence="5">
    <location>
        <position position="79"/>
    </location>
</feature>
<keyword evidence="6" id="KW-1185">Reference proteome</keyword>
<evidence type="ECO:0000256" key="3">
    <source>
        <dbReference type="PROSITE-ProRule" id="PRU00023"/>
    </source>
</evidence>
<dbReference type="PROSITE" id="PS50088">
    <property type="entry name" value="ANK_REPEAT"/>
    <property type="match status" value="1"/>
</dbReference>
<organism evidence="5 6">
    <name type="scientific">Teladorsagia circumcincta</name>
    <name type="common">Brown stomach worm</name>
    <name type="synonym">Ostertagia circumcincta</name>
    <dbReference type="NCBI Taxonomy" id="45464"/>
    <lineage>
        <taxon>Eukaryota</taxon>
        <taxon>Metazoa</taxon>
        <taxon>Ecdysozoa</taxon>
        <taxon>Nematoda</taxon>
        <taxon>Chromadorea</taxon>
        <taxon>Rhabditida</taxon>
        <taxon>Rhabditina</taxon>
        <taxon>Rhabditomorpha</taxon>
        <taxon>Strongyloidea</taxon>
        <taxon>Trichostrongylidae</taxon>
        <taxon>Teladorsagia</taxon>
    </lineage>
</organism>
<evidence type="ECO:0000313" key="5">
    <source>
        <dbReference type="EMBL" id="PIO56758.1"/>
    </source>
</evidence>